<keyword evidence="1" id="KW-0472">Membrane</keyword>
<dbReference type="EMBL" id="CH474072">
    <property type="protein sequence ID" value="EDL84569.1"/>
    <property type="molecule type" value="Genomic_DNA"/>
</dbReference>
<organism evidence="2 3">
    <name type="scientific">Rattus norvegicus</name>
    <name type="common">Rat</name>
    <dbReference type="NCBI Taxonomy" id="10116"/>
    <lineage>
        <taxon>Eukaryota</taxon>
        <taxon>Metazoa</taxon>
        <taxon>Chordata</taxon>
        <taxon>Craniata</taxon>
        <taxon>Vertebrata</taxon>
        <taxon>Euteleostomi</taxon>
        <taxon>Mammalia</taxon>
        <taxon>Eutheria</taxon>
        <taxon>Euarchontoglires</taxon>
        <taxon>Glires</taxon>
        <taxon>Rodentia</taxon>
        <taxon>Myomorpha</taxon>
        <taxon>Muroidea</taxon>
        <taxon>Muridae</taxon>
        <taxon>Murinae</taxon>
        <taxon>Rattus</taxon>
    </lineage>
</organism>
<protein>
    <submittedName>
        <fullName evidence="2">RCG23070</fullName>
    </submittedName>
</protein>
<proteinExistence type="predicted"/>
<feature type="transmembrane region" description="Helical" evidence="1">
    <location>
        <begin position="27"/>
        <end position="49"/>
    </location>
</feature>
<keyword evidence="1" id="KW-1133">Transmembrane helix</keyword>
<accession>A6KNA1</accession>
<gene>
    <name evidence="2" type="ORF">rCG_23070</name>
</gene>
<name>A6KNA1_RAT</name>
<dbReference type="Proteomes" id="UP000234681">
    <property type="component" value="Chromosome 17"/>
</dbReference>
<dbReference type="AlphaFoldDB" id="A6KNA1"/>
<evidence type="ECO:0000256" key="1">
    <source>
        <dbReference type="SAM" id="Phobius"/>
    </source>
</evidence>
<reference evidence="3" key="1">
    <citation type="submission" date="2005-09" db="EMBL/GenBank/DDBJ databases">
        <authorList>
            <person name="Mural R.J."/>
            <person name="Li P.W."/>
            <person name="Adams M.D."/>
            <person name="Amanatides P.G."/>
            <person name="Baden-Tillson H."/>
            <person name="Barnstead M."/>
            <person name="Chin S.H."/>
            <person name="Dew I."/>
            <person name="Evans C.A."/>
            <person name="Ferriera S."/>
            <person name="Flanigan M."/>
            <person name="Fosler C."/>
            <person name="Glodek A."/>
            <person name="Gu Z."/>
            <person name="Holt R.A."/>
            <person name="Jennings D."/>
            <person name="Kraft C.L."/>
            <person name="Lu F."/>
            <person name="Nguyen T."/>
            <person name="Nusskern D.R."/>
            <person name="Pfannkoch C.M."/>
            <person name="Sitter C."/>
            <person name="Sutton G.G."/>
            <person name="Venter J.C."/>
            <person name="Wang Z."/>
            <person name="Woodage T."/>
            <person name="Zheng X.H."/>
            <person name="Zhong F."/>
        </authorList>
    </citation>
    <scope>NUCLEOTIDE SEQUENCE [LARGE SCALE GENOMIC DNA]</scope>
    <source>
        <strain>BN</strain>
        <strain evidence="3">Sprague-Dawley</strain>
    </source>
</reference>
<evidence type="ECO:0000313" key="2">
    <source>
        <dbReference type="EMBL" id="EDL84569.1"/>
    </source>
</evidence>
<sequence length="69" mass="8007">MLGRHCHWSLRHIHTHNKKEHKSASRLNLLLCGLGFVIVVCLLWLQYILGIIRSSVCAADPVLPRDRYF</sequence>
<evidence type="ECO:0000313" key="3">
    <source>
        <dbReference type="Proteomes" id="UP000234681"/>
    </source>
</evidence>
<keyword evidence="1" id="KW-0812">Transmembrane</keyword>
<feature type="non-terminal residue" evidence="2">
    <location>
        <position position="69"/>
    </location>
</feature>